<name>A0A8C9I1E0_9PRIM</name>
<reference evidence="1" key="2">
    <citation type="submission" date="2025-09" db="UniProtKB">
        <authorList>
            <consortium name="Ensembl"/>
        </authorList>
    </citation>
    <scope>IDENTIFICATION</scope>
</reference>
<proteinExistence type="predicted"/>
<accession>A0A8C9I1E0</accession>
<evidence type="ECO:0000313" key="1">
    <source>
        <dbReference type="Ensembl" id="ENSPTEP00000029495.1"/>
    </source>
</evidence>
<dbReference type="AlphaFoldDB" id="A0A8C9I1E0"/>
<protein>
    <submittedName>
        <fullName evidence="1">Uncharacterized protein</fullName>
    </submittedName>
</protein>
<organism evidence="1 2">
    <name type="scientific">Piliocolobus tephrosceles</name>
    <name type="common">Ugandan red Colobus</name>
    <dbReference type="NCBI Taxonomy" id="591936"/>
    <lineage>
        <taxon>Eukaryota</taxon>
        <taxon>Metazoa</taxon>
        <taxon>Chordata</taxon>
        <taxon>Craniata</taxon>
        <taxon>Vertebrata</taxon>
        <taxon>Euteleostomi</taxon>
        <taxon>Mammalia</taxon>
        <taxon>Eutheria</taxon>
        <taxon>Euarchontoglires</taxon>
        <taxon>Primates</taxon>
        <taxon>Haplorrhini</taxon>
        <taxon>Catarrhini</taxon>
        <taxon>Cercopithecidae</taxon>
        <taxon>Colobinae</taxon>
        <taxon>Piliocolobus</taxon>
    </lineage>
</organism>
<evidence type="ECO:0000313" key="2">
    <source>
        <dbReference type="Proteomes" id="UP000694416"/>
    </source>
</evidence>
<dbReference type="Proteomes" id="UP000694416">
    <property type="component" value="Unplaced"/>
</dbReference>
<keyword evidence="2" id="KW-1185">Reference proteome</keyword>
<reference evidence="1" key="1">
    <citation type="submission" date="2025-08" db="UniProtKB">
        <authorList>
            <consortium name="Ensembl"/>
        </authorList>
    </citation>
    <scope>IDENTIFICATION</scope>
</reference>
<sequence length="119" mass="13613">MPLITTVILLKMVARHHTKLPCSKAFSTHLQHIFLHSQMATYHQSACMKLKPNTSRIIDILMGQPMGLVQLETFSPTDYYHSEILNTRPHEILEKPSPPQLPLPSFSTTNCDCKEDWLT</sequence>
<dbReference type="Ensembl" id="ENSPTET00000040992.1">
    <property type="protein sequence ID" value="ENSPTEP00000029495.1"/>
    <property type="gene ID" value="ENSPTEG00000028896.1"/>
</dbReference>